<sequence length="117" mass="13230">MYICAMQQQTYLKGCLSAIVLQLLQDNKRMYGYEITQRVREITAGELQLTEGALYPTLHKLEAEGVLTTENALVEGRNRKYYKLTENGHQQAQSAVSELADFVSNLQKILHLKPSIG</sequence>
<name>A0A344TH65_9BACT</name>
<evidence type="ECO:0000313" key="2">
    <source>
        <dbReference type="EMBL" id="AXE17986.1"/>
    </source>
</evidence>
<dbReference type="InterPro" id="IPR036388">
    <property type="entry name" value="WH-like_DNA-bd_sf"/>
</dbReference>
<dbReference type="PANTHER" id="PTHR33169:SF14">
    <property type="entry name" value="TRANSCRIPTIONAL REGULATOR RV3488"/>
    <property type="match status" value="1"/>
</dbReference>
<dbReference type="Proteomes" id="UP000251993">
    <property type="component" value="Chromosome"/>
</dbReference>
<dbReference type="EMBL" id="CP030850">
    <property type="protein sequence ID" value="AXE17986.1"/>
    <property type="molecule type" value="Genomic_DNA"/>
</dbReference>
<protein>
    <submittedName>
        <fullName evidence="2">PadR family transcriptional regulator</fullName>
    </submittedName>
</protein>
<gene>
    <name evidence="2" type="ORF">DR864_09700</name>
</gene>
<keyword evidence="3" id="KW-1185">Reference proteome</keyword>
<dbReference type="PANTHER" id="PTHR33169">
    <property type="entry name" value="PADR-FAMILY TRANSCRIPTIONAL REGULATOR"/>
    <property type="match status" value="1"/>
</dbReference>
<dbReference type="InterPro" id="IPR052509">
    <property type="entry name" value="Metal_resp_DNA-bind_regulator"/>
</dbReference>
<dbReference type="InterPro" id="IPR036390">
    <property type="entry name" value="WH_DNA-bd_sf"/>
</dbReference>
<dbReference type="SUPFAM" id="SSF46785">
    <property type="entry name" value="Winged helix' DNA-binding domain"/>
    <property type="match status" value="1"/>
</dbReference>
<feature type="domain" description="Transcription regulator PadR N-terminal" evidence="1">
    <location>
        <begin position="20"/>
        <end position="93"/>
    </location>
</feature>
<dbReference type="InterPro" id="IPR005149">
    <property type="entry name" value="Tscrpt_reg_PadR_N"/>
</dbReference>
<dbReference type="Pfam" id="PF03551">
    <property type="entry name" value="PadR"/>
    <property type="match status" value="1"/>
</dbReference>
<accession>A0A344TH65</accession>
<dbReference type="Gene3D" id="1.10.10.10">
    <property type="entry name" value="Winged helix-like DNA-binding domain superfamily/Winged helix DNA-binding domain"/>
    <property type="match status" value="1"/>
</dbReference>
<evidence type="ECO:0000313" key="3">
    <source>
        <dbReference type="Proteomes" id="UP000251993"/>
    </source>
</evidence>
<organism evidence="2 3">
    <name type="scientific">Runella rosea</name>
    <dbReference type="NCBI Taxonomy" id="2259595"/>
    <lineage>
        <taxon>Bacteria</taxon>
        <taxon>Pseudomonadati</taxon>
        <taxon>Bacteroidota</taxon>
        <taxon>Cytophagia</taxon>
        <taxon>Cytophagales</taxon>
        <taxon>Spirosomataceae</taxon>
        <taxon>Runella</taxon>
    </lineage>
</organism>
<dbReference type="OrthoDB" id="9808017at2"/>
<proteinExistence type="predicted"/>
<evidence type="ECO:0000259" key="1">
    <source>
        <dbReference type="Pfam" id="PF03551"/>
    </source>
</evidence>
<dbReference type="AlphaFoldDB" id="A0A344TH65"/>
<reference evidence="2 3" key="1">
    <citation type="submission" date="2018-07" db="EMBL/GenBank/DDBJ databases">
        <title>Genome sequencing of Runella.</title>
        <authorList>
            <person name="Baek M.-G."/>
            <person name="Yi H."/>
        </authorList>
    </citation>
    <scope>NUCLEOTIDE SEQUENCE [LARGE SCALE GENOMIC DNA]</scope>
    <source>
        <strain evidence="2 3">HYN0085</strain>
    </source>
</reference>
<dbReference type="KEGG" id="run:DR864_09700"/>